<dbReference type="AlphaFoldDB" id="A0A4R6UXP4"/>
<feature type="chain" id="PRO_5020987806" evidence="1">
    <location>
        <begin position="28"/>
        <end position="195"/>
    </location>
</feature>
<protein>
    <submittedName>
        <fullName evidence="2">Putative ribosomally synthesized peptide with SipW-like signal peptide</fullName>
    </submittedName>
</protein>
<comment type="caution">
    <text evidence="2">The sequence shown here is derived from an EMBL/GenBank/DDBJ whole genome shotgun (WGS) entry which is preliminary data.</text>
</comment>
<evidence type="ECO:0000313" key="3">
    <source>
        <dbReference type="Proteomes" id="UP000295281"/>
    </source>
</evidence>
<dbReference type="RefSeq" id="WP_133741562.1">
    <property type="nucleotide sequence ID" value="NZ_SNYN01000007.1"/>
</dbReference>
<evidence type="ECO:0000256" key="1">
    <source>
        <dbReference type="SAM" id="SignalP"/>
    </source>
</evidence>
<gene>
    <name evidence="2" type="ORF">EV190_10739</name>
</gene>
<proteinExistence type="predicted"/>
<keyword evidence="3" id="KW-1185">Reference proteome</keyword>
<feature type="signal peptide" evidence="1">
    <location>
        <begin position="1"/>
        <end position="27"/>
    </location>
</feature>
<dbReference type="Proteomes" id="UP000295281">
    <property type="component" value="Unassembled WGS sequence"/>
</dbReference>
<evidence type="ECO:0000313" key="2">
    <source>
        <dbReference type="EMBL" id="TDQ52209.1"/>
    </source>
</evidence>
<sequence>MRKRTALVLGAAATAAALLLSAGGTYAYFAASAVSLPGEITAGDLTVEVDHRAPDSGSGPVGLSEAAPGRRWPASAEESYGLVITNTGSIPAGIDSIDLVVADGRAVPDLSEALEIRYSLTPAGHDPDWSRGSGWTGLASGPVLDLLPRRPTVLRPGRSGELHFQLRWPDGAPEYDNRFQGAGTEFVFNVGLGQA</sequence>
<accession>A0A4R6UXP4</accession>
<organism evidence="2 3">
    <name type="scientific">Actinorugispora endophytica</name>
    <dbReference type="NCBI Taxonomy" id="1605990"/>
    <lineage>
        <taxon>Bacteria</taxon>
        <taxon>Bacillati</taxon>
        <taxon>Actinomycetota</taxon>
        <taxon>Actinomycetes</taxon>
        <taxon>Streptosporangiales</taxon>
        <taxon>Nocardiopsidaceae</taxon>
        <taxon>Actinorugispora</taxon>
    </lineage>
</organism>
<dbReference type="InterPro" id="IPR023833">
    <property type="entry name" value="Signal_pept_SipW-depend-type"/>
</dbReference>
<keyword evidence="1" id="KW-0732">Signal</keyword>
<reference evidence="2 3" key="1">
    <citation type="submission" date="2019-03" db="EMBL/GenBank/DDBJ databases">
        <title>Genomic Encyclopedia of Type Strains, Phase IV (KMG-IV): sequencing the most valuable type-strain genomes for metagenomic binning, comparative biology and taxonomic classification.</title>
        <authorList>
            <person name="Goeker M."/>
        </authorList>
    </citation>
    <scope>NUCLEOTIDE SEQUENCE [LARGE SCALE GENOMIC DNA]</scope>
    <source>
        <strain evidence="2 3">DSM 46770</strain>
    </source>
</reference>
<dbReference type="OrthoDB" id="3436249at2"/>
<dbReference type="EMBL" id="SNYN01000007">
    <property type="protein sequence ID" value="TDQ52209.1"/>
    <property type="molecule type" value="Genomic_DNA"/>
</dbReference>
<dbReference type="NCBIfam" id="TIGR04088">
    <property type="entry name" value="cognate_SipW"/>
    <property type="match status" value="1"/>
</dbReference>
<name>A0A4R6UXP4_9ACTN</name>